<dbReference type="InterPro" id="IPR002110">
    <property type="entry name" value="Ankyrin_rpt"/>
</dbReference>
<dbReference type="FunCoup" id="E4XEZ1">
    <property type="interactions" value="128"/>
</dbReference>
<dbReference type="Gene3D" id="1.25.40.20">
    <property type="entry name" value="Ankyrin repeat-containing domain"/>
    <property type="match status" value="3"/>
</dbReference>
<accession>E4XEZ1</accession>
<feature type="repeat" description="ANK" evidence="3">
    <location>
        <begin position="189"/>
        <end position="221"/>
    </location>
</feature>
<keyword evidence="2 3" id="KW-0040">ANK repeat</keyword>
<dbReference type="PANTHER" id="PTHR24173:SF85">
    <property type="entry name" value="PROTEIN FEM-1 HOMOLOG CG6966"/>
    <property type="match status" value="1"/>
</dbReference>
<dbReference type="SUPFAM" id="SSF48403">
    <property type="entry name" value="Ankyrin repeat"/>
    <property type="match status" value="2"/>
</dbReference>
<feature type="repeat" description="ANK" evidence="3">
    <location>
        <begin position="536"/>
        <end position="568"/>
    </location>
</feature>
<evidence type="ECO:0000313" key="4">
    <source>
        <dbReference type="EMBL" id="CBY24175.1"/>
    </source>
</evidence>
<dbReference type="AlphaFoldDB" id="E4XEZ1"/>
<dbReference type="Pfam" id="PF12796">
    <property type="entry name" value="Ank_2"/>
    <property type="match status" value="1"/>
</dbReference>
<dbReference type="PROSITE" id="PS50297">
    <property type="entry name" value="ANK_REP_REGION"/>
    <property type="match status" value="5"/>
</dbReference>
<feature type="repeat" description="ANK" evidence="3">
    <location>
        <begin position="156"/>
        <end position="188"/>
    </location>
</feature>
<dbReference type="InParanoid" id="E4XEZ1"/>
<dbReference type="SMART" id="SM00248">
    <property type="entry name" value="ANK"/>
    <property type="match status" value="9"/>
</dbReference>
<dbReference type="Pfam" id="PF00023">
    <property type="entry name" value="Ank"/>
    <property type="match status" value="2"/>
</dbReference>
<keyword evidence="1" id="KW-0677">Repeat</keyword>
<evidence type="ECO:0000256" key="3">
    <source>
        <dbReference type="PROSITE-ProRule" id="PRU00023"/>
    </source>
</evidence>
<feature type="repeat" description="ANK" evidence="3">
    <location>
        <begin position="90"/>
        <end position="122"/>
    </location>
</feature>
<feature type="repeat" description="ANK" evidence="3">
    <location>
        <begin position="49"/>
        <end position="81"/>
    </location>
</feature>
<evidence type="ECO:0000313" key="5">
    <source>
        <dbReference type="Proteomes" id="UP000001307"/>
    </source>
</evidence>
<protein>
    <submittedName>
        <fullName evidence="4">Uncharacterized protein</fullName>
    </submittedName>
</protein>
<organism evidence="4 5">
    <name type="scientific">Oikopleura dioica</name>
    <name type="common">Tunicate</name>
    <dbReference type="NCBI Taxonomy" id="34765"/>
    <lineage>
        <taxon>Eukaryota</taxon>
        <taxon>Metazoa</taxon>
        <taxon>Chordata</taxon>
        <taxon>Tunicata</taxon>
        <taxon>Appendicularia</taxon>
        <taxon>Copelata</taxon>
        <taxon>Oikopleuridae</taxon>
        <taxon>Oikopleura</taxon>
    </lineage>
</organism>
<dbReference type="EMBL" id="FN653044">
    <property type="protein sequence ID" value="CBY24175.1"/>
    <property type="molecule type" value="Genomic_DNA"/>
</dbReference>
<reference evidence="4 5" key="1">
    <citation type="journal article" date="2010" name="Science">
        <title>Plasticity of animal genome architecture unmasked by rapid evolution of a pelagic tunicate.</title>
        <authorList>
            <person name="Denoeud F."/>
            <person name="Henriet S."/>
            <person name="Mungpakdee S."/>
            <person name="Aury J.M."/>
            <person name="Da Silva C."/>
            <person name="Brinkmann H."/>
            <person name="Mikhaleva J."/>
            <person name="Olsen L.C."/>
            <person name="Jubin C."/>
            <person name="Canestro C."/>
            <person name="Bouquet J.M."/>
            <person name="Danks G."/>
            <person name="Poulain J."/>
            <person name="Campsteijn C."/>
            <person name="Adamski M."/>
            <person name="Cross I."/>
            <person name="Yadetie F."/>
            <person name="Muffato M."/>
            <person name="Louis A."/>
            <person name="Butcher S."/>
            <person name="Tsagkogeorga G."/>
            <person name="Konrad A."/>
            <person name="Singh S."/>
            <person name="Jensen M.F."/>
            <person name="Cong E.H."/>
            <person name="Eikeseth-Otteraa H."/>
            <person name="Noel B."/>
            <person name="Anthouard V."/>
            <person name="Porcel B.M."/>
            <person name="Kachouri-Lafond R."/>
            <person name="Nishino A."/>
            <person name="Ugolini M."/>
            <person name="Chourrout P."/>
            <person name="Nishida H."/>
            <person name="Aasland R."/>
            <person name="Huzurbazar S."/>
            <person name="Westhof E."/>
            <person name="Delsuc F."/>
            <person name="Lehrach H."/>
            <person name="Reinhardt R."/>
            <person name="Weissenbach J."/>
            <person name="Roy S.W."/>
            <person name="Artiguenave F."/>
            <person name="Postlethwait J.H."/>
            <person name="Manak J.R."/>
            <person name="Thompson E.M."/>
            <person name="Jaillon O."/>
            <person name="Du Pasquier L."/>
            <person name="Boudinot P."/>
            <person name="Liberles D.A."/>
            <person name="Volff J.N."/>
            <person name="Philippe H."/>
            <person name="Lenhard B."/>
            <person name="Roest Crollius H."/>
            <person name="Wincker P."/>
            <person name="Chourrout D."/>
        </authorList>
    </citation>
    <scope>NUCLEOTIDE SEQUENCE [LARGE SCALE GENOMIC DNA]</scope>
</reference>
<evidence type="ECO:0000256" key="2">
    <source>
        <dbReference type="ARBA" id="ARBA00023043"/>
    </source>
</evidence>
<evidence type="ECO:0000256" key="1">
    <source>
        <dbReference type="ARBA" id="ARBA00022737"/>
    </source>
</evidence>
<keyword evidence="5" id="KW-1185">Reference proteome</keyword>
<name>E4XEZ1_OIKDI</name>
<feature type="repeat" description="ANK" evidence="3">
    <location>
        <begin position="123"/>
        <end position="155"/>
    </location>
</feature>
<dbReference type="Proteomes" id="UP000001307">
    <property type="component" value="Unassembled WGS sequence"/>
</dbReference>
<gene>
    <name evidence="4" type="ORF">GSOID_T00009523001</name>
</gene>
<dbReference type="OrthoDB" id="4429489at2759"/>
<proteinExistence type="predicted"/>
<dbReference type="InterPro" id="IPR036770">
    <property type="entry name" value="Ankyrin_rpt-contain_sf"/>
</dbReference>
<dbReference type="PROSITE" id="PS50088">
    <property type="entry name" value="ANK_REPEAT"/>
    <property type="match status" value="6"/>
</dbReference>
<sequence length="634" mass="71211">MCDATADNLELLDALMEASETGDTESLNAFNEYYTDKDFPSEILNINVAGNSALVTAARHGHRKVVKWMLSHGADCEARGSCEFDGDTLENVPALWAASAAGHFTIVQTLVMEGANVNARTKTNSTPLRAACFDGHSSIVSYLLKRGADPEIANRYGHTCLMIACYKGHKKCVDLLLKQDIDINKRSNKGTTALHDAAESNNVEIFRTLFRKGAKFLTNELGVSPLITAALGGHEAIVHTHVSNSVTKAKIAEAVELLGCYFVDKSREFAKGVEHWIWANMIRGTDPIEIAEPEEAYENFTELNTAESLRSSLADRHRIKMNSLLIRERVLGRSHPEVSFFIRYRGAVYADAGSYERCITLWKYALEMQISTSNKPVCQHILSSLHSFVDLFSVMEAKNSPPTMENLFFVWEYLMQRFSEINNQFINTMTREEIEEREKHFSHLRCIVLLVLSKMTKKLADNTCEKRNSVMSDLRRLILINDERNQLLIHLACQDFSAQMPDKHCRTRKNTSSFPNAAVVETLIKAGSPVDDATGFGDRPITLAARHGCLKTIDVLIKYGAHIDFTNGEGKNIFNILVLTVSRTDRLKLVNRFYPLHLKCLAARAVSRISNDVKIPYYLESYVSAHKHSDYCDN</sequence>
<dbReference type="PANTHER" id="PTHR24173">
    <property type="entry name" value="ANKYRIN REPEAT CONTAINING"/>
    <property type="match status" value="1"/>
</dbReference>